<evidence type="ECO:0000313" key="1">
    <source>
        <dbReference type="EMBL" id="GMH20582.1"/>
    </source>
</evidence>
<comment type="caution">
    <text evidence="1">The sequence shown here is derived from an EMBL/GenBank/DDBJ whole genome shotgun (WGS) entry which is preliminary data.</text>
</comment>
<protein>
    <submittedName>
        <fullName evidence="1">Uncharacterized protein</fullName>
    </submittedName>
</protein>
<dbReference type="Proteomes" id="UP001279734">
    <property type="component" value="Unassembled WGS sequence"/>
</dbReference>
<dbReference type="EMBL" id="BSYO01000022">
    <property type="protein sequence ID" value="GMH20582.1"/>
    <property type="molecule type" value="Genomic_DNA"/>
</dbReference>
<name>A0AAD3T218_NEPGR</name>
<gene>
    <name evidence="1" type="ORF">Nepgr_022423</name>
</gene>
<sequence>MIAINDFSIVLDVGFGYRRKRIDHIWELYTAVNERGREIVFHQINGPFSSVAWHSKSMRVPKGVKTCTLMENDRESDNHRSLKPRSL</sequence>
<reference evidence="1" key="1">
    <citation type="submission" date="2023-05" db="EMBL/GenBank/DDBJ databases">
        <title>Nepenthes gracilis genome sequencing.</title>
        <authorList>
            <person name="Fukushima K."/>
        </authorList>
    </citation>
    <scope>NUCLEOTIDE SEQUENCE</scope>
    <source>
        <strain evidence="1">SING2019-196</strain>
    </source>
</reference>
<keyword evidence="2" id="KW-1185">Reference proteome</keyword>
<accession>A0AAD3T218</accession>
<organism evidence="1 2">
    <name type="scientific">Nepenthes gracilis</name>
    <name type="common">Slender pitcher plant</name>
    <dbReference type="NCBI Taxonomy" id="150966"/>
    <lineage>
        <taxon>Eukaryota</taxon>
        <taxon>Viridiplantae</taxon>
        <taxon>Streptophyta</taxon>
        <taxon>Embryophyta</taxon>
        <taxon>Tracheophyta</taxon>
        <taxon>Spermatophyta</taxon>
        <taxon>Magnoliopsida</taxon>
        <taxon>eudicotyledons</taxon>
        <taxon>Gunneridae</taxon>
        <taxon>Pentapetalae</taxon>
        <taxon>Caryophyllales</taxon>
        <taxon>Nepenthaceae</taxon>
        <taxon>Nepenthes</taxon>
    </lineage>
</organism>
<proteinExistence type="predicted"/>
<dbReference type="AlphaFoldDB" id="A0AAD3T218"/>
<evidence type="ECO:0000313" key="2">
    <source>
        <dbReference type="Proteomes" id="UP001279734"/>
    </source>
</evidence>